<keyword evidence="2" id="KW-1185">Reference proteome</keyword>
<reference evidence="1 2" key="1">
    <citation type="submission" date="2013-12" db="EMBL/GenBank/DDBJ databases">
        <title>Annotated genome of Streptomyces scopuliridis.</title>
        <authorList>
            <person name="Olson J.B."/>
        </authorList>
    </citation>
    <scope>NUCLEOTIDE SEQUENCE [LARGE SCALE GENOMIC DNA]</scope>
    <source>
        <strain evidence="1 2">RB72</strain>
    </source>
</reference>
<name>A0A2T7T9M3_9ACTN</name>
<gene>
    <name evidence="1" type="ORF">Y717_07465</name>
</gene>
<sequence length="239" mass="25770">MEITDPVLAARALVTERHPRARAALLCGSVLTARRTAFSDLDVVVLLADGADPYRESLRFAGWPAELFVHTRDSWEGFVEREILERRSPLLFMCAAGTLLVDRDGAGAGLQGYARRLVAAGPPRVTAAELDDRRYPLTDLLDDLAGCGDPGERLFIVTEVARRTAEFVLLAEGAWLGGGKWLSRRLAEVRPGLPERLAAAVGSALDGDTDALAALADEALAPAGGRLWAGYRRQGVARR</sequence>
<dbReference type="Gene3D" id="3.30.460.10">
    <property type="entry name" value="Beta Polymerase, domain 2"/>
    <property type="match status" value="1"/>
</dbReference>
<dbReference type="InterPro" id="IPR043519">
    <property type="entry name" value="NT_sf"/>
</dbReference>
<dbReference type="STRING" id="1440053.GCA_000718095_01142"/>
<dbReference type="EMBL" id="AZSP01000125">
    <property type="protein sequence ID" value="PVE11870.1"/>
    <property type="molecule type" value="Genomic_DNA"/>
</dbReference>
<evidence type="ECO:0000313" key="1">
    <source>
        <dbReference type="EMBL" id="PVE11870.1"/>
    </source>
</evidence>
<dbReference type="RefSeq" id="WP_030350318.1">
    <property type="nucleotide sequence ID" value="NZ_AZSP01000125.1"/>
</dbReference>
<accession>A0A2T7T9M3</accession>
<protein>
    <submittedName>
        <fullName evidence="1">Nucleotidyltransferase</fullName>
    </submittedName>
</protein>
<evidence type="ECO:0000313" key="2">
    <source>
        <dbReference type="Proteomes" id="UP000245992"/>
    </source>
</evidence>
<dbReference type="CDD" id="cd05403">
    <property type="entry name" value="NT_KNTase_like"/>
    <property type="match status" value="1"/>
</dbReference>
<dbReference type="AlphaFoldDB" id="A0A2T7T9M3"/>
<dbReference type="GO" id="GO:0016740">
    <property type="term" value="F:transferase activity"/>
    <property type="evidence" value="ECO:0007669"/>
    <property type="project" value="UniProtKB-KW"/>
</dbReference>
<keyword evidence="1" id="KW-0808">Transferase</keyword>
<dbReference type="SUPFAM" id="SSF81301">
    <property type="entry name" value="Nucleotidyltransferase"/>
    <property type="match status" value="1"/>
</dbReference>
<proteinExistence type="predicted"/>
<dbReference type="Proteomes" id="UP000245992">
    <property type="component" value="Unassembled WGS sequence"/>
</dbReference>
<organism evidence="1 2">
    <name type="scientific">Streptomyces scopuliridis RB72</name>
    <dbReference type="NCBI Taxonomy" id="1440053"/>
    <lineage>
        <taxon>Bacteria</taxon>
        <taxon>Bacillati</taxon>
        <taxon>Actinomycetota</taxon>
        <taxon>Actinomycetes</taxon>
        <taxon>Kitasatosporales</taxon>
        <taxon>Streptomycetaceae</taxon>
        <taxon>Streptomyces</taxon>
    </lineage>
</organism>
<comment type="caution">
    <text evidence="1">The sequence shown here is derived from an EMBL/GenBank/DDBJ whole genome shotgun (WGS) entry which is preliminary data.</text>
</comment>
<dbReference type="OrthoDB" id="43980at2"/>